<dbReference type="RefSeq" id="XP_003285535.1">
    <property type="nucleotide sequence ID" value="XM_003285487.1"/>
</dbReference>
<dbReference type="AlphaFoldDB" id="F0ZDM3"/>
<feature type="transmembrane region" description="Helical" evidence="1">
    <location>
        <begin position="243"/>
        <end position="265"/>
    </location>
</feature>
<dbReference type="VEuPathDB" id="AmoebaDB:DICPUDRAFT_97069"/>
<evidence type="ECO:0000313" key="3">
    <source>
        <dbReference type="EMBL" id="EGC37964.1"/>
    </source>
</evidence>
<feature type="signal peptide" evidence="2">
    <location>
        <begin position="1"/>
        <end position="22"/>
    </location>
</feature>
<keyword evidence="1" id="KW-0812">Transmembrane</keyword>
<gene>
    <name evidence="3" type="ORF">DICPUDRAFT_97069</name>
</gene>
<sequence length="274" mass="31592">MFFNKILLILFFILSLNEKCFSKDPVTIYNDQVVNIYGNFGDYLKITPTITIQEKPCELFEYDASHISCYFKRLDECTTDLQINFSNSSTRESIVYSNLVCPPKPIVEKFIINYDEKKEKVTLTIAGNYFPTKNPNFFISLNNNNKKYKQESDIYQGVDGSKVVKCKGNLELNENYIICNSISKDIYESLKEKKPKDSYMILAPDASNIIANNDVKDYLLNNTILIKKISSKDIHVSNKSFKLIAYVAIPSFVFLVLIVSVSVFIHKIRRNKKK</sequence>
<dbReference type="KEGG" id="dpp:DICPUDRAFT_97069"/>
<keyword evidence="1" id="KW-0472">Membrane</keyword>
<organism evidence="3 4">
    <name type="scientific">Dictyostelium purpureum</name>
    <name type="common">Slime mold</name>
    <dbReference type="NCBI Taxonomy" id="5786"/>
    <lineage>
        <taxon>Eukaryota</taxon>
        <taxon>Amoebozoa</taxon>
        <taxon>Evosea</taxon>
        <taxon>Eumycetozoa</taxon>
        <taxon>Dictyostelia</taxon>
        <taxon>Dictyosteliales</taxon>
        <taxon>Dictyosteliaceae</taxon>
        <taxon>Dictyostelium</taxon>
    </lineage>
</organism>
<dbReference type="InParanoid" id="F0ZDM3"/>
<dbReference type="Proteomes" id="UP000001064">
    <property type="component" value="Unassembled WGS sequence"/>
</dbReference>
<dbReference type="EMBL" id="GL870987">
    <property type="protein sequence ID" value="EGC37964.1"/>
    <property type="molecule type" value="Genomic_DNA"/>
</dbReference>
<protein>
    <submittedName>
        <fullName evidence="3">Expressed protein</fullName>
    </submittedName>
</protein>
<keyword evidence="4" id="KW-1185">Reference proteome</keyword>
<accession>F0ZDM3</accession>
<feature type="chain" id="PRO_5005675448" evidence="2">
    <location>
        <begin position="23"/>
        <end position="274"/>
    </location>
</feature>
<evidence type="ECO:0000313" key="4">
    <source>
        <dbReference type="Proteomes" id="UP000001064"/>
    </source>
</evidence>
<proteinExistence type="predicted"/>
<reference evidence="4" key="1">
    <citation type="journal article" date="2011" name="Genome Biol.">
        <title>Comparative genomics of the social amoebae Dictyostelium discoideum and Dictyostelium purpureum.</title>
        <authorList>
            <consortium name="US DOE Joint Genome Institute (JGI-PGF)"/>
            <person name="Sucgang R."/>
            <person name="Kuo A."/>
            <person name="Tian X."/>
            <person name="Salerno W."/>
            <person name="Parikh A."/>
            <person name="Feasley C.L."/>
            <person name="Dalin E."/>
            <person name="Tu H."/>
            <person name="Huang E."/>
            <person name="Barry K."/>
            <person name="Lindquist E."/>
            <person name="Shapiro H."/>
            <person name="Bruce D."/>
            <person name="Schmutz J."/>
            <person name="Salamov A."/>
            <person name="Fey P."/>
            <person name="Gaudet P."/>
            <person name="Anjard C."/>
            <person name="Babu M.M."/>
            <person name="Basu S."/>
            <person name="Bushmanova Y."/>
            <person name="van der Wel H."/>
            <person name="Katoh-Kurasawa M."/>
            <person name="Dinh C."/>
            <person name="Coutinho P.M."/>
            <person name="Saito T."/>
            <person name="Elias M."/>
            <person name="Schaap P."/>
            <person name="Kay R.R."/>
            <person name="Henrissat B."/>
            <person name="Eichinger L."/>
            <person name="Rivero F."/>
            <person name="Putnam N.H."/>
            <person name="West C.M."/>
            <person name="Loomis W.F."/>
            <person name="Chisholm R.L."/>
            <person name="Shaulsky G."/>
            <person name="Strassmann J.E."/>
            <person name="Queller D.C."/>
            <person name="Kuspa A."/>
            <person name="Grigoriev I.V."/>
        </authorList>
    </citation>
    <scope>NUCLEOTIDE SEQUENCE [LARGE SCALE GENOMIC DNA]</scope>
    <source>
        <strain evidence="4">QSDP1</strain>
    </source>
</reference>
<keyword evidence="1" id="KW-1133">Transmembrane helix</keyword>
<evidence type="ECO:0000256" key="1">
    <source>
        <dbReference type="SAM" id="Phobius"/>
    </source>
</evidence>
<evidence type="ECO:0000256" key="2">
    <source>
        <dbReference type="SAM" id="SignalP"/>
    </source>
</evidence>
<name>F0ZDM3_DICPU</name>
<dbReference type="GeneID" id="10503030"/>
<keyword evidence="2" id="KW-0732">Signal</keyword>